<dbReference type="PANTHER" id="PTHR47260">
    <property type="entry name" value="UPF0644 PROTEIN PB2B4.06"/>
    <property type="match status" value="1"/>
</dbReference>
<dbReference type="InterPro" id="IPR006683">
    <property type="entry name" value="Thioestr_dom"/>
</dbReference>
<dbReference type="InterPro" id="IPR052061">
    <property type="entry name" value="PTE-AB_protein"/>
</dbReference>
<evidence type="ECO:0000259" key="1">
    <source>
        <dbReference type="Pfam" id="PF03061"/>
    </source>
</evidence>
<evidence type="ECO:0000313" key="2">
    <source>
        <dbReference type="EMBL" id="KPI45925.1"/>
    </source>
</evidence>
<dbReference type="SUPFAM" id="SSF54637">
    <property type="entry name" value="Thioesterase/thiol ester dehydrase-isomerase"/>
    <property type="match status" value="1"/>
</dbReference>
<comment type="caution">
    <text evidence="2">The sequence shown here is derived from an EMBL/GenBank/DDBJ whole genome shotgun (WGS) entry which is preliminary data.</text>
</comment>
<dbReference type="Proteomes" id="UP000038010">
    <property type="component" value="Unassembled WGS sequence"/>
</dbReference>
<dbReference type="InterPro" id="IPR029069">
    <property type="entry name" value="HotDog_dom_sf"/>
</dbReference>
<accession>A0A0N1P2P3</accession>
<dbReference type="Pfam" id="PF03061">
    <property type="entry name" value="4HBT"/>
    <property type="match status" value="1"/>
</dbReference>
<dbReference type="CDD" id="cd03443">
    <property type="entry name" value="PaaI_thioesterase"/>
    <property type="match status" value="1"/>
</dbReference>
<gene>
    <name evidence="2" type="ORF">AB675_531</name>
</gene>
<sequence>MADSTTKETTTIAAEGNNFMQNFIAEHKVPREAHQYFTRPDSWLTPYITSPSYDPIPTFSRVLKRTGEDYFFSRTVATPQTIPHLISLQRKAWHLPEETPKGQSIPYFDGDNRAKVAAPAEPDTLFLLALARPGLDGHPHVIHGGMSCAILDEMMGLCIMLHHQHISGPRDSLFTANLNVSYKAPVPTPSDVLVKAWLVARQGRKWYSIGQITDRDGNVLAEGKGIWVMTKRQGKI</sequence>
<dbReference type="OrthoDB" id="506431at2759"/>
<reference evidence="2 3" key="1">
    <citation type="submission" date="2015-06" db="EMBL/GenBank/DDBJ databases">
        <title>Draft genome of the ant-associated black yeast Phialophora attae CBS 131958.</title>
        <authorList>
            <person name="Moreno L.F."/>
            <person name="Stielow B.J."/>
            <person name="de Hoog S."/>
            <person name="Vicente V.A."/>
            <person name="Weiss V.A."/>
            <person name="de Vries M."/>
            <person name="Cruz L.M."/>
            <person name="Souza E.M."/>
        </authorList>
    </citation>
    <scope>NUCLEOTIDE SEQUENCE [LARGE SCALE GENOMIC DNA]</scope>
    <source>
        <strain evidence="2 3">CBS 131958</strain>
    </source>
</reference>
<dbReference type="Gene3D" id="3.10.129.10">
    <property type="entry name" value="Hotdog Thioesterase"/>
    <property type="match status" value="1"/>
</dbReference>
<protein>
    <recommendedName>
        <fullName evidence="1">Thioesterase domain-containing protein</fullName>
    </recommendedName>
</protein>
<dbReference type="AlphaFoldDB" id="A0A0N1P2P3"/>
<proteinExistence type="predicted"/>
<dbReference type="VEuPathDB" id="FungiDB:AB675_531"/>
<organism evidence="2 3">
    <name type="scientific">Cyphellophora attinorum</name>
    <dbReference type="NCBI Taxonomy" id="1664694"/>
    <lineage>
        <taxon>Eukaryota</taxon>
        <taxon>Fungi</taxon>
        <taxon>Dikarya</taxon>
        <taxon>Ascomycota</taxon>
        <taxon>Pezizomycotina</taxon>
        <taxon>Eurotiomycetes</taxon>
        <taxon>Chaetothyriomycetidae</taxon>
        <taxon>Chaetothyriales</taxon>
        <taxon>Cyphellophoraceae</taxon>
        <taxon>Cyphellophora</taxon>
    </lineage>
</organism>
<keyword evidence="3" id="KW-1185">Reference proteome</keyword>
<dbReference type="GeneID" id="28737394"/>
<feature type="domain" description="Thioesterase" evidence="1">
    <location>
        <begin position="141"/>
        <end position="219"/>
    </location>
</feature>
<dbReference type="STRING" id="1664694.A0A0N1P2P3"/>
<dbReference type="PANTHER" id="PTHR47260:SF3">
    <property type="entry name" value="THIOESTERASE FAMILY PROTEIN (AFU_ORTHOLOGUE AFUA_7G03960)"/>
    <property type="match status" value="1"/>
</dbReference>
<evidence type="ECO:0000313" key="3">
    <source>
        <dbReference type="Proteomes" id="UP000038010"/>
    </source>
</evidence>
<name>A0A0N1P2P3_9EURO</name>
<dbReference type="RefSeq" id="XP_018005888.1">
    <property type="nucleotide sequence ID" value="XM_018145525.1"/>
</dbReference>
<dbReference type="EMBL" id="LFJN01000001">
    <property type="protein sequence ID" value="KPI45925.1"/>
    <property type="molecule type" value="Genomic_DNA"/>
</dbReference>